<dbReference type="CDD" id="cd04664">
    <property type="entry name" value="NUDIX_DHNTPase_like"/>
    <property type="match status" value="1"/>
</dbReference>
<dbReference type="AlphaFoldDB" id="A0A1W1XPQ7"/>
<dbReference type="GO" id="GO:0004081">
    <property type="term" value="F:bis(5'-nucleosyl)-tetraphosphatase (asymmetrical) activity"/>
    <property type="evidence" value="ECO:0007669"/>
    <property type="project" value="TreeGrafter"/>
</dbReference>
<reference evidence="3 4" key="1">
    <citation type="submission" date="2017-04" db="EMBL/GenBank/DDBJ databases">
        <authorList>
            <person name="Afonso C.L."/>
            <person name="Miller P.J."/>
            <person name="Scott M.A."/>
            <person name="Spackman E."/>
            <person name="Goraichik I."/>
            <person name="Dimitrov K.M."/>
            <person name="Suarez D.L."/>
            <person name="Swayne D.E."/>
        </authorList>
    </citation>
    <scope>NUCLEOTIDE SEQUENCE [LARGE SCALE GENOMIC DNA]</scope>
    <source>
        <strain evidence="3 4">DSM 12555</strain>
    </source>
</reference>
<keyword evidence="1 3" id="KW-0378">Hydrolase</keyword>
<dbReference type="PROSITE" id="PS00893">
    <property type="entry name" value="NUDIX_BOX"/>
    <property type="match status" value="1"/>
</dbReference>
<dbReference type="STRING" id="1121291.SAMN02745134_02640"/>
<name>A0A1W1XPQ7_9CLOT</name>
<dbReference type="InterPro" id="IPR000086">
    <property type="entry name" value="NUDIX_hydrolase_dom"/>
</dbReference>
<evidence type="ECO:0000313" key="3">
    <source>
        <dbReference type="EMBL" id="SMC25953.1"/>
    </source>
</evidence>
<dbReference type="EMBL" id="FWXH01000011">
    <property type="protein sequence ID" value="SMC25953.1"/>
    <property type="molecule type" value="Genomic_DNA"/>
</dbReference>
<dbReference type="OrthoDB" id="9814308at2"/>
<dbReference type="PROSITE" id="PS51462">
    <property type="entry name" value="NUDIX"/>
    <property type="match status" value="1"/>
</dbReference>
<dbReference type="PANTHER" id="PTHR21340">
    <property type="entry name" value="DIADENOSINE 5,5-P1,P4-TETRAPHOSPHATE PYROPHOSPHOHYDROLASE MUTT"/>
    <property type="match status" value="1"/>
</dbReference>
<sequence>MRAPMQVLVIPYKITDGKPEYCIFKRSDALYWQFIAGGGEDKETPLEAASRESFEEANLEQTLHFYQLTSTFYVPADCISEKHRQYWSADTFVLPEYCFAVNVDSKSVKLSSEHTEYSWVTYEKANELLYWQTNKIALFELDNRIKSNMF</sequence>
<keyword evidence="4" id="KW-1185">Reference proteome</keyword>
<dbReference type="InterPro" id="IPR020084">
    <property type="entry name" value="NUDIX_hydrolase_CS"/>
</dbReference>
<feature type="domain" description="Nudix hydrolase" evidence="2">
    <location>
        <begin position="1"/>
        <end position="142"/>
    </location>
</feature>
<dbReference type="SUPFAM" id="SSF55811">
    <property type="entry name" value="Nudix"/>
    <property type="match status" value="1"/>
</dbReference>
<dbReference type="GO" id="GO:0006754">
    <property type="term" value="P:ATP biosynthetic process"/>
    <property type="evidence" value="ECO:0007669"/>
    <property type="project" value="TreeGrafter"/>
</dbReference>
<evidence type="ECO:0000256" key="1">
    <source>
        <dbReference type="ARBA" id="ARBA00022801"/>
    </source>
</evidence>
<dbReference type="InterPro" id="IPR051325">
    <property type="entry name" value="Nudix_hydrolase_domain"/>
</dbReference>
<proteinExistence type="predicted"/>
<dbReference type="GO" id="GO:0006167">
    <property type="term" value="P:AMP biosynthetic process"/>
    <property type="evidence" value="ECO:0007669"/>
    <property type="project" value="TreeGrafter"/>
</dbReference>
<dbReference type="PANTHER" id="PTHR21340:SF0">
    <property type="entry name" value="BIS(5'-NUCLEOSYL)-TETRAPHOSPHATASE [ASYMMETRICAL]"/>
    <property type="match status" value="1"/>
</dbReference>
<dbReference type="Proteomes" id="UP000192468">
    <property type="component" value="Unassembled WGS sequence"/>
</dbReference>
<dbReference type="RefSeq" id="WP_084116466.1">
    <property type="nucleotide sequence ID" value="NZ_FWXH01000011.1"/>
</dbReference>
<dbReference type="InterPro" id="IPR015797">
    <property type="entry name" value="NUDIX_hydrolase-like_dom_sf"/>
</dbReference>
<dbReference type="Gene3D" id="3.90.79.10">
    <property type="entry name" value="Nucleoside Triphosphate Pyrophosphohydrolase"/>
    <property type="match status" value="1"/>
</dbReference>
<evidence type="ECO:0000313" key="4">
    <source>
        <dbReference type="Proteomes" id="UP000192468"/>
    </source>
</evidence>
<dbReference type="Pfam" id="PF00293">
    <property type="entry name" value="NUDIX"/>
    <property type="match status" value="1"/>
</dbReference>
<gene>
    <name evidence="3" type="ORF">SAMN02745134_02640</name>
</gene>
<evidence type="ECO:0000259" key="2">
    <source>
        <dbReference type="PROSITE" id="PS51462"/>
    </source>
</evidence>
<organism evidence="3 4">
    <name type="scientific">Clostridium acidisoli DSM 12555</name>
    <dbReference type="NCBI Taxonomy" id="1121291"/>
    <lineage>
        <taxon>Bacteria</taxon>
        <taxon>Bacillati</taxon>
        <taxon>Bacillota</taxon>
        <taxon>Clostridia</taxon>
        <taxon>Eubacteriales</taxon>
        <taxon>Clostridiaceae</taxon>
        <taxon>Clostridium</taxon>
    </lineage>
</organism>
<accession>A0A1W1XPQ7</accession>
<protein>
    <submittedName>
        <fullName evidence="3">dATP pyrophosphohydrolase</fullName>
    </submittedName>
</protein>